<comment type="caution">
    <text evidence="2">The sequence shown here is derived from an EMBL/GenBank/DDBJ whole genome shotgun (WGS) entry which is preliminary data.</text>
</comment>
<evidence type="ECO:0000313" key="2">
    <source>
        <dbReference type="EMBL" id="KAF2599510.1"/>
    </source>
</evidence>
<evidence type="ECO:0000313" key="1">
    <source>
        <dbReference type="EMBL" id="KAF2561234.1"/>
    </source>
</evidence>
<dbReference type="Proteomes" id="UP000712281">
    <property type="component" value="Unassembled WGS sequence"/>
</dbReference>
<evidence type="ECO:0000313" key="3">
    <source>
        <dbReference type="Proteomes" id="UP000712281"/>
    </source>
</evidence>
<proteinExistence type="predicted"/>
<protein>
    <submittedName>
        <fullName evidence="2">Uncharacterized protein</fullName>
    </submittedName>
</protein>
<reference evidence="2" key="1">
    <citation type="submission" date="2019-12" db="EMBL/GenBank/DDBJ databases">
        <title>Genome sequencing and annotation of Brassica cretica.</title>
        <authorList>
            <person name="Studholme D.J."/>
            <person name="Sarris P.F."/>
        </authorList>
    </citation>
    <scope>NUCLEOTIDE SEQUENCE</scope>
    <source>
        <strain evidence="2">PFS-001/15</strain>
        <strain evidence="1">PFS-102/07</strain>
        <tissue evidence="2">Leaf</tissue>
    </source>
</reference>
<dbReference type="AlphaFoldDB" id="A0A8S9KVC2"/>
<gene>
    <name evidence="2" type="ORF">F2Q68_00009432</name>
    <name evidence="1" type="ORF">F2Q70_00016468</name>
</gene>
<accession>A0A8S9KVC2</accession>
<dbReference type="EMBL" id="QGKW02000717">
    <property type="protein sequence ID" value="KAF2599510.1"/>
    <property type="molecule type" value="Genomic_DNA"/>
</dbReference>
<dbReference type="EMBL" id="QGKY02001250">
    <property type="protein sequence ID" value="KAF2561234.1"/>
    <property type="molecule type" value="Genomic_DNA"/>
</dbReference>
<name>A0A8S9KVC2_BRACR</name>
<sequence>MWNQINSAIKHTFEVTINGRRRDDESDVGRYKKAFRFLEERVGGTNRTFLAAASHGLITPSLVPKKTLKLSTFLNKRGLYSHFT</sequence>
<organism evidence="2 3">
    <name type="scientific">Brassica cretica</name>
    <name type="common">Mustard</name>
    <dbReference type="NCBI Taxonomy" id="69181"/>
    <lineage>
        <taxon>Eukaryota</taxon>
        <taxon>Viridiplantae</taxon>
        <taxon>Streptophyta</taxon>
        <taxon>Embryophyta</taxon>
        <taxon>Tracheophyta</taxon>
        <taxon>Spermatophyta</taxon>
        <taxon>Magnoliopsida</taxon>
        <taxon>eudicotyledons</taxon>
        <taxon>Gunneridae</taxon>
        <taxon>Pentapetalae</taxon>
        <taxon>rosids</taxon>
        <taxon>malvids</taxon>
        <taxon>Brassicales</taxon>
        <taxon>Brassicaceae</taxon>
        <taxon>Brassiceae</taxon>
        <taxon>Brassica</taxon>
    </lineage>
</organism>